<dbReference type="InterPro" id="IPR044032">
    <property type="entry name" value="TssC1_C"/>
</dbReference>
<comment type="caution">
    <text evidence="3">The sequence shown here is derived from an EMBL/GenBank/DDBJ whole genome shotgun (WGS) entry which is preliminary data.</text>
</comment>
<dbReference type="InterPro" id="IPR010269">
    <property type="entry name" value="T6SS_TssC-like"/>
</dbReference>
<organism evidence="3 4">
    <name type="scientific">Aliidongia dinghuensis</name>
    <dbReference type="NCBI Taxonomy" id="1867774"/>
    <lineage>
        <taxon>Bacteria</taxon>
        <taxon>Pseudomonadati</taxon>
        <taxon>Pseudomonadota</taxon>
        <taxon>Alphaproteobacteria</taxon>
        <taxon>Rhodospirillales</taxon>
        <taxon>Dongiaceae</taxon>
        <taxon>Aliidongia</taxon>
    </lineage>
</organism>
<proteinExistence type="predicted"/>
<evidence type="ECO:0000259" key="1">
    <source>
        <dbReference type="Pfam" id="PF05943"/>
    </source>
</evidence>
<dbReference type="NCBIfam" id="TIGR03355">
    <property type="entry name" value="VI_chp_2"/>
    <property type="match status" value="1"/>
</dbReference>
<sequence length="519" mass="56530">MLSTATGSPPREAAAGSLRHAILSGHFARAGSEDAAEDLLSLLTEERGALALWLGVDQAQALGHDPRAVRDLVERDIVAIDRLITRQLDAVLHHPRLQRLEGSWRGLAWMIGGFDGGGRIKTRLLSIRWDEIDRDLARASQFDQSALFRLIYENEFGTAGGEPFGLMVIDHELRHMPQRRDPAAAQAPVDDVSVLSSLSAISAAAFVPMVLAASPALLGVDQFTDLALSNDIAAALRSDTHARWRALTQREDARFLCVTLPRMLARPRWRAGSQERAGLRYEERAARPQDRTWCVAGYAFAAAVGRAQAAFNWPGDVRGVAPDRIGGGLVTDLPAEPFVLGAETAWHRPSLDLALTDRQEQELVLAGLMPLNTLPYGDAAFAAVHSLQARQAEPAGRAPTAAGANMRLSAQINSMLCVSRFAHYIKIIGRELTGAFLTAGEIERRLQSWLAGYTNASQNPDPDSRARHPLASSRVSIHELPDRPGSFGCVIHLQPYYQLDDVSATFRLVTGFTAAGREF</sequence>
<dbReference type="Pfam" id="PF18945">
    <property type="entry name" value="VipB_2"/>
    <property type="match status" value="1"/>
</dbReference>
<evidence type="ECO:0000259" key="2">
    <source>
        <dbReference type="Pfam" id="PF18945"/>
    </source>
</evidence>
<evidence type="ECO:0000313" key="4">
    <source>
        <dbReference type="Proteomes" id="UP000646365"/>
    </source>
</evidence>
<keyword evidence="4" id="KW-1185">Reference proteome</keyword>
<feature type="domain" description="TssC1 N-terminal" evidence="1">
    <location>
        <begin position="75"/>
        <end position="388"/>
    </location>
</feature>
<accession>A0A8J2YX40</accession>
<reference evidence="3" key="1">
    <citation type="journal article" date="2014" name="Int. J. Syst. Evol. Microbiol.">
        <title>Complete genome sequence of Corynebacterium casei LMG S-19264T (=DSM 44701T), isolated from a smear-ripened cheese.</title>
        <authorList>
            <consortium name="US DOE Joint Genome Institute (JGI-PGF)"/>
            <person name="Walter F."/>
            <person name="Albersmeier A."/>
            <person name="Kalinowski J."/>
            <person name="Ruckert C."/>
        </authorList>
    </citation>
    <scope>NUCLEOTIDE SEQUENCE</scope>
    <source>
        <strain evidence="3">CGMCC 1.15725</strain>
    </source>
</reference>
<reference evidence="3" key="2">
    <citation type="submission" date="2020-09" db="EMBL/GenBank/DDBJ databases">
        <authorList>
            <person name="Sun Q."/>
            <person name="Zhou Y."/>
        </authorList>
    </citation>
    <scope>NUCLEOTIDE SEQUENCE</scope>
    <source>
        <strain evidence="3">CGMCC 1.15725</strain>
    </source>
</reference>
<evidence type="ECO:0000313" key="3">
    <source>
        <dbReference type="EMBL" id="GGF34672.1"/>
    </source>
</evidence>
<dbReference type="PANTHER" id="PTHR35565:SF3">
    <property type="entry name" value="TYPE VI SECRETION SYSTEM SHEATH PROTEIN TSSC1"/>
    <property type="match status" value="1"/>
</dbReference>
<feature type="domain" description="TssC1 C-terminal" evidence="2">
    <location>
        <begin position="402"/>
        <end position="510"/>
    </location>
</feature>
<name>A0A8J2YX40_9PROT</name>
<dbReference type="EMBL" id="BMJQ01000013">
    <property type="protein sequence ID" value="GGF34672.1"/>
    <property type="molecule type" value="Genomic_DNA"/>
</dbReference>
<dbReference type="PANTHER" id="PTHR35565">
    <property type="entry name" value="CYTOPLASMIC PROTEIN-RELATED"/>
    <property type="match status" value="1"/>
</dbReference>
<dbReference type="InterPro" id="IPR044031">
    <property type="entry name" value="TssC1_N"/>
</dbReference>
<protein>
    <submittedName>
        <fullName evidence="3">Type VI secretion protein</fullName>
    </submittedName>
</protein>
<dbReference type="Proteomes" id="UP000646365">
    <property type="component" value="Unassembled WGS sequence"/>
</dbReference>
<gene>
    <name evidence="3" type="primary">impD</name>
    <name evidence="3" type="ORF">GCM10011611_46150</name>
</gene>
<dbReference type="RefSeq" id="WP_189050211.1">
    <property type="nucleotide sequence ID" value="NZ_BMJQ01000013.1"/>
</dbReference>
<dbReference type="Pfam" id="PF05943">
    <property type="entry name" value="VipB"/>
    <property type="match status" value="1"/>
</dbReference>
<dbReference type="AlphaFoldDB" id="A0A8J2YX40"/>